<feature type="compositionally biased region" description="Polar residues" evidence="1">
    <location>
        <begin position="15"/>
        <end position="24"/>
    </location>
</feature>
<reference evidence="2 3" key="1">
    <citation type="submission" date="2020-08" db="EMBL/GenBank/DDBJ databases">
        <title>Genome public.</title>
        <authorList>
            <person name="Liu C."/>
            <person name="Sun Q."/>
        </authorList>
    </citation>
    <scope>NUCLEOTIDE SEQUENCE [LARGE SCALE GENOMIC DNA]</scope>
    <source>
        <strain evidence="2 3">BX14</strain>
    </source>
</reference>
<feature type="region of interest" description="Disordered" evidence="1">
    <location>
        <begin position="1"/>
        <end position="24"/>
    </location>
</feature>
<name>A0AAW3X5A8_9CLOT</name>
<evidence type="ECO:0000313" key="3">
    <source>
        <dbReference type="Proteomes" id="UP000653904"/>
    </source>
</evidence>
<dbReference type="AlphaFoldDB" id="A0AAW3X5A8"/>
<evidence type="ECO:0000256" key="1">
    <source>
        <dbReference type="SAM" id="MobiDB-lite"/>
    </source>
</evidence>
<dbReference type="Proteomes" id="UP000653904">
    <property type="component" value="Unassembled WGS sequence"/>
</dbReference>
<evidence type="ECO:0000313" key="2">
    <source>
        <dbReference type="EMBL" id="MBC5657644.1"/>
    </source>
</evidence>
<organism evidence="2 3">
    <name type="scientific">Clostridium segne</name>
    <dbReference type="NCBI Taxonomy" id="2763038"/>
    <lineage>
        <taxon>Bacteria</taxon>
        <taxon>Bacillati</taxon>
        <taxon>Bacillota</taxon>
        <taxon>Clostridia</taxon>
        <taxon>Eubacteriales</taxon>
        <taxon>Clostridiaceae</taxon>
        <taxon>Clostridium</taxon>
    </lineage>
</organism>
<dbReference type="EMBL" id="JACOOW010000013">
    <property type="protein sequence ID" value="MBC5657644.1"/>
    <property type="molecule type" value="Genomic_DNA"/>
</dbReference>
<keyword evidence="3" id="KW-1185">Reference proteome</keyword>
<accession>A0AAW3X5A8</accession>
<dbReference type="RefSeq" id="WP_022358426.1">
    <property type="nucleotide sequence ID" value="NZ_JACOOW010000013.1"/>
</dbReference>
<gene>
    <name evidence="2" type="ORF">H8S19_11350</name>
</gene>
<comment type="caution">
    <text evidence="2">The sequence shown here is derived from an EMBL/GenBank/DDBJ whole genome shotgun (WGS) entry which is preliminary data.</text>
</comment>
<proteinExistence type="predicted"/>
<sequence length="49" mass="5417">MDSCDSNGRSRRDGQNQTMNSNHAYQTVGLPQGLFECESGCLAAHFRLL</sequence>
<protein>
    <submittedName>
        <fullName evidence="2">Uncharacterized protein</fullName>
    </submittedName>
</protein>